<evidence type="ECO:0000313" key="2">
    <source>
        <dbReference type="EMBL" id="MBI4209907.1"/>
    </source>
</evidence>
<dbReference type="PANTHER" id="PTHR46112">
    <property type="entry name" value="AMINOPEPTIDASE"/>
    <property type="match status" value="1"/>
</dbReference>
<comment type="caution">
    <text evidence="2">The sequence shown here is derived from an EMBL/GenBank/DDBJ whole genome shotgun (WGS) entry which is preliminary data.</text>
</comment>
<organism evidence="2 3">
    <name type="scientific">Candidatus Iainarchaeum sp</name>
    <dbReference type="NCBI Taxonomy" id="3101447"/>
    <lineage>
        <taxon>Archaea</taxon>
        <taxon>Candidatus Iainarchaeota</taxon>
        <taxon>Candidatus Iainarchaeia</taxon>
        <taxon>Candidatus Iainarchaeales</taxon>
        <taxon>Candidatus Iainarchaeaceae</taxon>
        <taxon>Candidatus Iainarchaeum</taxon>
    </lineage>
</organism>
<dbReference type="Gene3D" id="3.90.230.10">
    <property type="entry name" value="Creatinase/methionine aminopeptidase superfamily"/>
    <property type="match status" value="1"/>
</dbReference>
<dbReference type="EMBL" id="JACQPB010000002">
    <property type="protein sequence ID" value="MBI4209907.1"/>
    <property type="molecule type" value="Genomic_DNA"/>
</dbReference>
<proteinExistence type="predicted"/>
<feature type="domain" description="Peptidase M24" evidence="1">
    <location>
        <begin position="8"/>
        <end position="208"/>
    </location>
</feature>
<reference evidence="2" key="1">
    <citation type="submission" date="2020-07" db="EMBL/GenBank/DDBJ databases">
        <title>Huge and variable diversity of episymbiotic CPR bacteria and DPANN archaea in groundwater ecosystems.</title>
        <authorList>
            <person name="He C.Y."/>
            <person name="Keren R."/>
            <person name="Whittaker M."/>
            <person name="Farag I.F."/>
            <person name="Doudna J."/>
            <person name="Cate J.H.D."/>
            <person name="Banfield J.F."/>
        </authorList>
    </citation>
    <scope>NUCLEOTIDE SEQUENCE</scope>
    <source>
        <strain evidence="2">NC_groundwater_1296_Ag_S-0.2um_52_80</strain>
    </source>
</reference>
<sequence length="231" mass="25881">MDKKLRNISSGCRINDKIFSKIVRRARRHGFVTERDIARFIKAEFKRAGAGPAFPPIVAIGKNAVDWHHRPTNAKLAGGGFCVIDFGARVNSYCSDMTRTIHFGRAAKSGRALYKKVLRANVLCTGKIRAGIDGHEVYMHARKTLGKHAKYFGHGLGHGLKKIIHARPRLGRKEGHFLREGDIVTIEPGVYIPRRLGIRIEDDVLVTAKGRKLLSKSTKKLVEIREKSLEK</sequence>
<dbReference type="InterPro" id="IPR050659">
    <property type="entry name" value="Peptidase_M24B"/>
</dbReference>
<dbReference type="Proteomes" id="UP000732298">
    <property type="component" value="Unassembled WGS sequence"/>
</dbReference>
<name>A0A8T3YJZ9_9ARCH</name>
<dbReference type="SUPFAM" id="SSF55920">
    <property type="entry name" value="Creatinase/aminopeptidase"/>
    <property type="match status" value="1"/>
</dbReference>
<gene>
    <name evidence="2" type="ORF">HY544_00145</name>
</gene>
<accession>A0A8T3YJZ9</accession>
<dbReference type="AlphaFoldDB" id="A0A8T3YJZ9"/>
<dbReference type="PANTHER" id="PTHR46112:SF3">
    <property type="entry name" value="AMINOPEPTIDASE YPDF"/>
    <property type="match status" value="1"/>
</dbReference>
<dbReference type="Pfam" id="PF00557">
    <property type="entry name" value="Peptidase_M24"/>
    <property type="match status" value="1"/>
</dbReference>
<protein>
    <submittedName>
        <fullName evidence="2">M24 family metallopeptidase</fullName>
    </submittedName>
</protein>
<evidence type="ECO:0000313" key="3">
    <source>
        <dbReference type="Proteomes" id="UP000732298"/>
    </source>
</evidence>
<dbReference type="InterPro" id="IPR036005">
    <property type="entry name" value="Creatinase/aminopeptidase-like"/>
</dbReference>
<dbReference type="InterPro" id="IPR000994">
    <property type="entry name" value="Pept_M24"/>
</dbReference>
<evidence type="ECO:0000259" key="1">
    <source>
        <dbReference type="Pfam" id="PF00557"/>
    </source>
</evidence>